<name>A0A0N9MXA4_AERHY</name>
<evidence type="ECO:0000259" key="1">
    <source>
        <dbReference type="Pfam" id="PF01609"/>
    </source>
</evidence>
<dbReference type="PANTHER" id="PTHR30298">
    <property type="entry name" value="H REPEAT-ASSOCIATED PREDICTED TRANSPOSASE"/>
    <property type="match status" value="1"/>
</dbReference>
<sequence length="371" mass="42619">MQEARAMTLIEHLTLVEETRSEINRKHNLVDVMFLVISAIMSGAEGWNDIETYGDSKIDWLRQHRPFANGIPRRHTVARILRCIVIDTLLEALLCWVNEQRTHQGKPIIAFDGKVLRGSFRGNAKDALQLVTAYDTENGLVLSQKATPNKKGEIETVKDMLDILELKGAVVTLDALHCQRETLEKISEKKAHVVVQVKNNQPKLYQAVQSQFQSLFDAQKEKIVVEHKESGHGRQEERYVFQLKAKLPPELTEKWPTIRSIIAVERHRSANGKGTVDTSYYVSSLSPKHKLLGHYIRQHWRIENSQHYILDVVFNEDASRIAMEDAVENMALFRRFVLNIVKQSNCGARSQRNKLKRAGWNDDYRAQLFFG</sequence>
<keyword evidence="3" id="KW-0614">Plasmid</keyword>
<dbReference type="InterPro" id="IPR047647">
    <property type="entry name" value="ISAs1_transpos"/>
</dbReference>
<evidence type="ECO:0000313" key="3">
    <source>
        <dbReference type="EMBL" id="ALG87980.1"/>
    </source>
</evidence>
<dbReference type="Pfam" id="PF01609">
    <property type="entry name" value="DDE_Tnp_1"/>
    <property type="match status" value="1"/>
</dbReference>
<feature type="domain" description="H repeat-associated protein N-terminal" evidence="2">
    <location>
        <begin position="10"/>
        <end position="97"/>
    </location>
</feature>
<dbReference type="NCBIfam" id="NF033564">
    <property type="entry name" value="transpos_ISAs1"/>
    <property type="match status" value="1"/>
</dbReference>
<dbReference type="GO" id="GO:0004803">
    <property type="term" value="F:transposase activity"/>
    <property type="evidence" value="ECO:0007669"/>
    <property type="project" value="InterPro"/>
</dbReference>
<dbReference type="GO" id="GO:0006313">
    <property type="term" value="P:DNA transposition"/>
    <property type="evidence" value="ECO:0007669"/>
    <property type="project" value="InterPro"/>
</dbReference>
<proteinExistence type="predicted"/>
<feature type="domain" description="Transposase IS4-like" evidence="1">
    <location>
        <begin position="104"/>
        <end position="340"/>
    </location>
</feature>
<dbReference type="Pfam" id="PF13808">
    <property type="entry name" value="DDE_Tnp_1_assoc"/>
    <property type="match status" value="1"/>
</dbReference>
<dbReference type="AlphaFoldDB" id="A0A0N9MXA4"/>
<dbReference type="InterPro" id="IPR002559">
    <property type="entry name" value="Transposase_11"/>
</dbReference>
<dbReference type="InterPro" id="IPR051698">
    <property type="entry name" value="Transposase_11-like"/>
</dbReference>
<organism evidence="3">
    <name type="scientific">Aeromonas hydrophila</name>
    <dbReference type="NCBI Taxonomy" id="644"/>
    <lineage>
        <taxon>Bacteria</taxon>
        <taxon>Pseudomonadati</taxon>
        <taxon>Pseudomonadota</taxon>
        <taxon>Gammaproteobacteria</taxon>
        <taxon>Aeromonadales</taxon>
        <taxon>Aeromonadaceae</taxon>
        <taxon>Aeromonas</taxon>
    </lineage>
</organism>
<evidence type="ECO:0000259" key="2">
    <source>
        <dbReference type="Pfam" id="PF13808"/>
    </source>
</evidence>
<dbReference type="InterPro" id="IPR032806">
    <property type="entry name" value="YbfD_N"/>
</dbReference>
<dbReference type="PANTHER" id="PTHR30298:SF0">
    <property type="entry name" value="PROTEIN YBFL-RELATED"/>
    <property type="match status" value="1"/>
</dbReference>
<reference evidence="3" key="1">
    <citation type="submission" date="2015-07" db="EMBL/GenBank/DDBJ databases">
        <title>Complete sequences of IncU plasmids harbouring quinolone resistance genes qnrS2 and aac (6')-Ib-cr in Aeromonas spp. from ornamental fish.</title>
        <authorList>
            <person name="Dolejska M."/>
            <person name="Dobiasova H."/>
        </authorList>
    </citation>
    <scope>NUCLEOTIDE SEQUENCE</scope>
    <source>
        <strain evidence="3">AH227</strain>
        <plasmid evidence="3">pAH227</plasmid>
    </source>
</reference>
<dbReference type="EMBL" id="KT315926">
    <property type="protein sequence ID" value="ALG87980.1"/>
    <property type="molecule type" value="Genomic_DNA"/>
</dbReference>
<geneLocation type="plasmid" evidence="3">
    <name>pAH227</name>
</geneLocation>
<accession>A0A0N9MXA4</accession>
<protein>
    <submittedName>
        <fullName evidence="3">TnpA</fullName>
    </submittedName>
</protein>
<dbReference type="GO" id="GO:0003677">
    <property type="term" value="F:DNA binding"/>
    <property type="evidence" value="ECO:0007669"/>
    <property type="project" value="InterPro"/>
</dbReference>